<dbReference type="InterPro" id="IPR029058">
    <property type="entry name" value="AB_hydrolase_fold"/>
</dbReference>
<dbReference type="Gene3D" id="3.40.50.1820">
    <property type="entry name" value="alpha/beta hydrolase"/>
    <property type="match status" value="1"/>
</dbReference>
<dbReference type="InterPro" id="IPR000073">
    <property type="entry name" value="AB_hydrolase_1"/>
</dbReference>
<evidence type="ECO:0000256" key="1">
    <source>
        <dbReference type="ARBA" id="ARBA00008645"/>
    </source>
</evidence>
<dbReference type="Pfam" id="PF00561">
    <property type="entry name" value="Abhydrolase_1"/>
    <property type="match status" value="1"/>
</dbReference>
<dbReference type="GO" id="GO:0016787">
    <property type="term" value="F:hydrolase activity"/>
    <property type="evidence" value="ECO:0007669"/>
    <property type="project" value="UniProtKB-KW"/>
</dbReference>
<dbReference type="Proteomes" id="UP000612282">
    <property type="component" value="Unassembled WGS sequence"/>
</dbReference>
<proteinExistence type="inferred from homology"/>
<comment type="similarity">
    <text evidence="1">Belongs to the AB hydrolase superfamily.</text>
</comment>
<evidence type="ECO:0000313" key="3">
    <source>
        <dbReference type="EMBL" id="GID59549.1"/>
    </source>
</evidence>
<feature type="domain" description="AB hydrolase-1" evidence="2">
    <location>
        <begin position="1"/>
        <end position="232"/>
    </location>
</feature>
<evidence type="ECO:0000313" key="4">
    <source>
        <dbReference type="Proteomes" id="UP000612282"/>
    </source>
</evidence>
<keyword evidence="3" id="KW-0378">Hydrolase</keyword>
<dbReference type="SUPFAM" id="SSF53474">
    <property type="entry name" value="alpha/beta-Hydrolases"/>
    <property type="match status" value="1"/>
</dbReference>
<protein>
    <submittedName>
        <fullName evidence="3">Hydrolase</fullName>
    </submittedName>
</protein>
<dbReference type="EMBL" id="BOMG01000097">
    <property type="protein sequence ID" value="GID59549.1"/>
    <property type="molecule type" value="Genomic_DNA"/>
</dbReference>
<comment type="caution">
    <text evidence="3">The sequence shown here is derived from an EMBL/GenBank/DDBJ whole genome shotgun (WGS) entry which is preliminary data.</text>
</comment>
<reference evidence="3 4" key="1">
    <citation type="submission" date="2021-01" db="EMBL/GenBank/DDBJ databases">
        <title>Whole genome shotgun sequence of Actinoplanes couchii NBRC 106145.</title>
        <authorList>
            <person name="Komaki H."/>
            <person name="Tamura T."/>
        </authorList>
    </citation>
    <scope>NUCLEOTIDE SEQUENCE [LARGE SCALE GENOMIC DNA]</scope>
    <source>
        <strain evidence="3 4">NBRC 106145</strain>
    </source>
</reference>
<sequence length="249" mass="27375">MVFVHGYGEYQHMWRFITPEFEKDHRTVLFDIIGEDQGTVDGYPSERYGTLHGHADDLLRILRALDLHQVMLVGHSVGGMIGALAAIEEPERFAGLVMITASARYVDDDGYTGGFSRADIEGLLDAIDSNYLGWSRATAPTVMADGTRPELTEELVQSFARTNPRIALQFARATFLSDHRDDLPRITLPTLVLQCTADAMVPASVGDHLHEHIPGSRLEILSATGHFPHLSAPGPTVQAVRAFVDTVEV</sequence>
<organism evidence="3 4">
    <name type="scientific">Actinoplanes couchii</name>
    <dbReference type="NCBI Taxonomy" id="403638"/>
    <lineage>
        <taxon>Bacteria</taxon>
        <taxon>Bacillati</taxon>
        <taxon>Actinomycetota</taxon>
        <taxon>Actinomycetes</taxon>
        <taxon>Micromonosporales</taxon>
        <taxon>Micromonosporaceae</taxon>
        <taxon>Actinoplanes</taxon>
    </lineage>
</organism>
<keyword evidence="4" id="KW-1185">Reference proteome</keyword>
<evidence type="ECO:0000259" key="2">
    <source>
        <dbReference type="Pfam" id="PF00561"/>
    </source>
</evidence>
<dbReference type="PRINTS" id="PR00111">
    <property type="entry name" value="ABHYDROLASE"/>
</dbReference>
<accession>A0ABQ3XM06</accession>
<name>A0ABQ3XM06_9ACTN</name>
<gene>
    <name evidence="3" type="ORF">Aco03nite_079530</name>
</gene>
<dbReference type="PANTHER" id="PTHR43039">
    <property type="entry name" value="ESTERASE-RELATED"/>
    <property type="match status" value="1"/>
</dbReference>